<dbReference type="InterPro" id="IPR036388">
    <property type="entry name" value="WH-like_DNA-bd_sf"/>
</dbReference>
<dbReference type="InterPro" id="IPR039422">
    <property type="entry name" value="MarR/SlyA-like"/>
</dbReference>
<reference evidence="5 6" key="1">
    <citation type="submission" date="2024-01" db="EMBL/GenBank/DDBJ databases">
        <title>the genome sequence of strain Microbacterium schleiferi NBRC 15075.</title>
        <authorList>
            <person name="Ding Y."/>
            <person name="Zhang G."/>
        </authorList>
    </citation>
    <scope>NUCLEOTIDE SEQUENCE [LARGE SCALE GENOMIC DNA]</scope>
    <source>
        <strain evidence="5 6">NBRC 15075</strain>
    </source>
</reference>
<feature type="domain" description="HTH marR-type" evidence="4">
    <location>
        <begin position="1"/>
        <end position="143"/>
    </location>
</feature>
<dbReference type="SMART" id="SM00347">
    <property type="entry name" value="HTH_MARR"/>
    <property type="match status" value="1"/>
</dbReference>
<dbReference type="Pfam" id="PF01047">
    <property type="entry name" value="MarR"/>
    <property type="match status" value="1"/>
</dbReference>
<organism evidence="5 6">
    <name type="scientific">Microbacterium schleiferi</name>
    <dbReference type="NCBI Taxonomy" id="69362"/>
    <lineage>
        <taxon>Bacteria</taxon>
        <taxon>Bacillati</taxon>
        <taxon>Actinomycetota</taxon>
        <taxon>Actinomycetes</taxon>
        <taxon>Micrococcales</taxon>
        <taxon>Microbacteriaceae</taxon>
        <taxon>Microbacterium</taxon>
    </lineage>
</organism>
<gene>
    <name evidence="5" type="ORF">V2V91_05270</name>
</gene>
<dbReference type="PROSITE" id="PS50995">
    <property type="entry name" value="HTH_MARR_2"/>
    <property type="match status" value="1"/>
</dbReference>
<dbReference type="Proteomes" id="UP001351900">
    <property type="component" value="Unassembled WGS sequence"/>
</dbReference>
<sequence>MTQASVTLEDSVCFAVYSAAQATVQLYRDLLAPWGVTYQQLLVLGILWRDESTSPGRIAAELHLDASTITGLVNRLEAAGLVERSRPAGDRRTVMVTATEASADLQASLHRVAGCVADAMKMDPDAAHSLISSLHDLREKLTSADRPSLRST</sequence>
<evidence type="ECO:0000256" key="2">
    <source>
        <dbReference type="ARBA" id="ARBA00023125"/>
    </source>
</evidence>
<dbReference type="InterPro" id="IPR000835">
    <property type="entry name" value="HTH_MarR-typ"/>
</dbReference>
<keyword evidence="3" id="KW-0804">Transcription</keyword>
<dbReference type="PANTHER" id="PTHR33164:SF87">
    <property type="entry name" value="MULTIPLE ANTIBIOTIC RESISTANCE PROTEIN MARR"/>
    <property type="match status" value="1"/>
</dbReference>
<keyword evidence="1" id="KW-0805">Transcription regulation</keyword>
<dbReference type="RefSeq" id="WP_331791076.1">
    <property type="nucleotide sequence ID" value="NZ_BAAAUO010000004.1"/>
</dbReference>
<dbReference type="PANTHER" id="PTHR33164">
    <property type="entry name" value="TRANSCRIPTIONAL REGULATOR, MARR FAMILY"/>
    <property type="match status" value="1"/>
</dbReference>
<evidence type="ECO:0000256" key="1">
    <source>
        <dbReference type="ARBA" id="ARBA00023015"/>
    </source>
</evidence>
<dbReference type="InterPro" id="IPR023187">
    <property type="entry name" value="Tscrpt_reg_MarR-type_CS"/>
</dbReference>
<accession>A0ABU7V696</accession>
<evidence type="ECO:0000313" key="6">
    <source>
        <dbReference type="Proteomes" id="UP001351900"/>
    </source>
</evidence>
<dbReference type="InterPro" id="IPR036390">
    <property type="entry name" value="WH_DNA-bd_sf"/>
</dbReference>
<dbReference type="PRINTS" id="PR00598">
    <property type="entry name" value="HTHMARR"/>
</dbReference>
<protein>
    <submittedName>
        <fullName evidence="5">MarR family transcriptional regulator</fullName>
    </submittedName>
</protein>
<dbReference type="PROSITE" id="PS01117">
    <property type="entry name" value="HTH_MARR_1"/>
    <property type="match status" value="1"/>
</dbReference>
<keyword evidence="2" id="KW-0238">DNA-binding</keyword>
<proteinExistence type="predicted"/>
<dbReference type="SUPFAM" id="SSF46785">
    <property type="entry name" value="Winged helix' DNA-binding domain"/>
    <property type="match status" value="1"/>
</dbReference>
<comment type="caution">
    <text evidence="5">The sequence shown here is derived from an EMBL/GenBank/DDBJ whole genome shotgun (WGS) entry which is preliminary data.</text>
</comment>
<name>A0ABU7V696_9MICO</name>
<keyword evidence="6" id="KW-1185">Reference proteome</keyword>
<evidence type="ECO:0000313" key="5">
    <source>
        <dbReference type="EMBL" id="MEF2254546.1"/>
    </source>
</evidence>
<dbReference type="EMBL" id="JAZHOV010000003">
    <property type="protein sequence ID" value="MEF2254546.1"/>
    <property type="molecule type" value="Genomic_DNA"/>
</dbReference>
<evidence type="ECO:0000259" key="4">
    <source>
        <dbReference type="PROSITE" id="PS50995"/>
    </source>
</evidence>
<evidence type="ECO:0000256" key="3">
    <source>
        <dbReference type="ARBA" id="ARBA00023163"/>
    </source>
</evidence>
<dbReference type="Gene3D" id="1.10.10.10">
    <property type="entry name" value="Winged helix-like DNA-binding domain superfamily/Winged helix DNA-binding domain"/>
    <property type="match status" value="1"/>
</dbReference>